<reference evidence="2" key="1">
    <citation type="journal article" date="2017" name="Nature">
        <title>The sunflower genome provides insights into oil metabolism, flowering and Asterid evolution.</title>
        <authorList>
            <person name="Badouin H."/>
            <person name="Gouzy J."/>
            <person name="Grassa C.J."/>
            <person name="Murat F."/>
            <person name="Staton S.E."/>
            <person name="Cottret L."/>
            <person name="Lelandais-Briere C."/>
            <person name="Owens G.L."/>
            <person name="Carrere S."/>
            <person name="Mayjonade B."/>
            <person name="Legrand L."/>
            <person name="Gill N."/>
            <person name="Kane N.C."/>
            <person name="Bowers J.E."/>
            <person name="Hubner S."/>
            <person name="Bellec A."/>
            <person name="Berard A."/>
            <person name="Berges H."/>
            <person name="Blanchet N."/>
            <person name="Boniface M.C."/>
            <person name="Brunel D."/>
            <person name="Catrice O."/>
            <person name="Chaidir N."/>
            <person name="Claudel C."/>
            <person name="Donnadieu C."/>
            <person name="Faraut T."/>
            <person name="Fievet G."/>
            <person name="Helmstetter N."/>
            <person name="King M."/>
            <person name="Knapp S.J."/>
            <person name="Lai Z."/>
            <person name="Le Paslier M.C."/>
            <person name="Lippi Y."/>
            <person name="Lorenzon L."/>
            <person name="Mandel J.R."/>
            <person name="Marage G."/>
            <person name="Marchand G."/>
            <person name="Marquand E."/>
            <person name="Bret-Mestries E."/>
            <person name="Morien E."/>
            <person name="Nambeesan S."/>
            <person name="Nguyen T."/>
            <person name="Pegot-Espagnet P."/>
            <person name="Pouilly N."/>
            <person name="Raftis F."/>
            <person name="Sallet E."/>
            <person name="Schiex T."/>
            <person name="Thomas J."/>
            <person name="Vandecasteele C."/>
            <person name="Vares D."/>
            <person name="Vear F."/>
            <person name="Vautrin S."/>
            <person name="Crespi M."/>
            <person name="Mangin B."/>
            <person name="Burke J.M."/>
            <person name="Salse J."/>
            <person name="Munos S."/>
            <person name="Vincourt P."/>
            <person name="Rieseberg L.H."/>
            <person name="Langlade N.B."/>
        </authorList>
    </citation>
    <scope>NUCLEOTIDE SEQUENCE</scope>
    <source>
        <tissue evidence="2">Leaves</tissue>
    </source>
</reference>
<keyword evidence="3" id="KW-1185">Reference proteome</keyword>
<dbReference type="EMBL" id="MNCJ02000318">
    <property type="protein sequence ID" value="KAF5816744.1"/>
    <property type="molecule type" value="Genomic_DNA"/>
</dbReference>
<name>A0A9K3JKE6_HELAN</name>
<dbReference type="AlphaFoldDB" id="A0A9K3JKE6"/>
<feature type="region of interest" description="Disordered" evidence="1">
    <location>
        <begin position="1"/>
        <end position="57"/>
    </location>
</feature>
<comment type="caution">
    <text evidence="2">The sequence shown here is derived from an EMBL/GenBank/DDBJ whole genome shotgun (WGS) entry which is preliminary data.</text>
</comment>
<accession>A0A9K3JKE6</accession>
<evidence type="ECO:0000256" key="1">
    <source>
        <dbReference type="SAM" id="MobiDB-lite"/>
    </source>
</evidence>
<feature type="compositionally biased region" description="Low complexity" evidence="1">
    <location>
        <begin position="8"/>
        <end position="28"/>
    </location>
</feature>
<dbReference type="Gramene" id="mRNA:HanXRQr2_Chr03g0137651">
    <property type="protein sequence ID" value="CDS:HanXRQr2_Chr03g0137651.1"/>
    <property type="gene ID" value="HanXRQr2_Chr03g0137651"/>
</dbReference>
<organism evidence="2 3">
    <name type="scientific">Helianthus annuus</name>
    <name type="common">Common sunflower</name>
    <dbReference type="NCBI Taxonomy" id="4232"/>
    <lineage>
        <taxon>Eukaryota</taxon>
        <taxon>Viridiplantae</taxon>
        <taxon>Streptophyta</taxon>
        <taxon>Embryophyta</taxon>
        <taxon>Tracheophyta</taxon>
        <taxon>Spermatophyta</taxon>
        <taxon>Magnoliopsida</taxon>
        <taxon>eudicotyledons</taxon>
        <taxon>Gunneridae</taxon>
        <taxon>Pentapetalae</taxon>
        <taxon>asterids</taxon>
        <taxon>campanulids</taxon>
        <taxon>Asterales</taxon>
        <taxon>Asteraceae</taxon>
        <taxon>Asteroideae</taxon>
        <taxon>Heliantheae alliance</taxon>
        <taxon>Heliantheae</taxon>
        <taxon>Helianthus</taxon>
    </lineage>
</organism>
<proteinExistence type="predicted"/>
<gene>
    <name evidence="2" type="ORF">HanXRQr2_Chr03g0137651</name>
</gene>
<protein>
    <submittedName>
        <fullName evidence="2">Uncharacterized protein</fullName>
    </submittedName>
</protein>
<feature type="compositionally biased region" description="Basic and acidic residues" evidence="1">
    <location>
        <begin position="29"/>
        <end position="51"/>
    </location>
</feature>
<sequence length="57" mass="6028">MFHTQPGSQAKQATPSATSASPSASEPQAAKDRDPKGSQKRSEGVEVEKDPFPNQTT</sequence>
<evidence type="ECO:0000313" key="3">
    <source>
        <dbReference type="Proteomes" id="UP000215914"/>
    </source>
</evidence>
<reference evidence="2" key="2">
    <citation type="submission" date="2020-06" db="EMBL/GenBank/DDBJ databases">
        <title>Helianthus annuus Genome sequencing and assembly Release 2.</title>
        <authorList>
            <person name="Gouzy J."/>
            <person name="Langlade N."/>
            <person name="Munos S."/>
        </authorList>
    </citation>
    <scope>NUCLEOTIDE SEQUENCE</scope>
    <source>
        <tissue evidence="2">Leaves</tissue>
    </source>
</reference>
<evidence type="ECO:0000313" key="2">
    <source>
        <dbReference type="EMBL" id="KAF5816744.1"/>
    </source>
</evidence>
<dbReference type="Proteomes" id="UP000215914">
    <property type="component" value="Unassembled WGS sequence"/>
</dbReference>